<dbReference type="InterPro" id="IPR001487">
    <property type="entry name" value="Bromodomain"/>
</dbReference>
<evidence type="ECO:0000256" key="2">
    <source>
        <dbReference type="PROSITE-ProRule" id="PRU00035"/>
    </source>
</evidence>
<dbReference type="EMBL" id="KL662189">
    <property type="protein sequence ID" value="KFM29218.1"/>
    <property type="molecule type" value="Genomic_DNA"/>
</dbReference>
<dbReference type="PANTHER" id="PTHR22881">
    <property type="entry name" value="BROMODOMAIN CONTAINING PROTEIN"/>
    <property type="match status" value="1"/>
</dbReference>
<evidence type="ECO:0000256" key="3">
    <source>
        <dbReference type="SAM" id="MobiDB-lite"/>
    </source>
</evidence>
<dbReference type="KEGG" id="apro:F751_1594"/>
<proteinExistence type="predicted"/>
<dbReference type="RefSeq" id="XP_011402271.1">
    <property type="nucleotide sequence ID" value="XM_011403969.1"/>
</dbReference>
<dbReference type="OrthoDB" id="21449at2759"/>
<evidence type="ECO:0000259" key="4">
    <source>
        <dbReference type="PROSITE" id="PS50014"/>
    </source>
</evidence>
<dbReference type="Gene3D" id="1.20.920.10">
    <property type="entry name" value="Bromodomain-like"/>
    <property type="match status" value="1"/>
</dbReference>
<dbReference type="Proteomes" id="UP000028924">
    <property type="component" value="Unassembled WGS sequence"/>
</dbReference>
<dbReference type="CDD" id="cd04369">
    <property type="entry name" value="Bromodomain"/>
    <property type="match status" value="1"/>
</dbReference>
<evidence type="ECO:0000313" key="5">
    <source>
        <dbReference type="EMBL" id="KFM29218.1"/>
    </source>
</evidence>
<sequence length="313" mass="32380">MVVADLKSVSAGFLKPALKDLISCELKGWGSSMSPQSIPAALGPSPSGSTPSESDPPSPRDLPGIPSADTHADSGPPNGSAAEPGVPDTLGKPPAAPAAPALGTSGEAELLALLQRLAALDSEGWFQAPVSDIQAPGYSSIIRHPMCIQAMRAKVAAHAYTCWGDFVRDFELLCSNAMRYNQKRSRIHKQALIMLRAGKKLLMEHSSLSLDLASPLSLDLGLMPRGLLPAVLEGSFPALLPLPHPSPTLSDYEATDLEDEGLPRQGLGAVQAAEGPGVAAIANPGGAAGPAPFAPAATFLPWATLFSLRTAPR</sequence>
<dbReference type="InterPro" id="IPR051831">
    <property type="entry name" value="Bromodomain_contain_prot"/>
</dbReference>
<dbReference type="PANTHER" id="PTHR22881:SF27">
    <property type="entry name" value="BROMODOMAIN CONTAINING 7_9"/>
    <property type="match status" value="1"/>
</dbReference>
<dbReference type="AlphaFoldDB" id="A0A087SU14"/>
<feature type="compositionally biased region" description="Low complexity" evidence="3">
    <location>
        <begin position="37"/>
        <end position="53"/>
    </location>
</feature>
<dbReference type="eggNOG" id="KOG1828">
    <property type="taxonomic scope" value="Eukaryota"/>
</dbReference>
<dbReference type="PRINTS" id="PR00503">
    <property type="entry name" value="BROMODOMAIN"/>
</dbReference>
<keyword evidence="1 2" id="KW-0103">Bromodomain</keyword>
<name>A0A087SU14_AUXPR</name>
<feature type="region of interest" description="Disordered" evidence="3">
    <location>
        <begin position="31"/>
        <end position="101"/>
    </location>
</feature>
<accession>A0A087SU14</accession>
<dbReference type="InterPro" id="IPR036427">
    <property type="entry name" value="Bromodomain-like_sf"/>
</dbReference>
<keyword evidence="6" id="KW-1185">Reference proteome</keyword>
<dbReference type="GeneID" id="23612985"/>
<reference evidence="5 6" key="1">
    <citation type="journal article" date="2014" name="BMC Genomics">
        <title>Oil accumulation mechanisms of the oleaginous microalga Chlorella protothecoides revealed through its genome, transcriptomes, and proteomes.</title>
        <authorList>
            <person name="Gao C."/>
            <person name="Wang Y."/>
            <person name="Shen Y."/>
            <person name="Yan D."/>
            <person name="He X."/>
            <person name="Dai J."/>
            <person name="Wu Q."/>
        </authorList>
    </citation>
    <scope>NUCLEOTIDE SEQUENCE [LARGE SCALE GENOMIC DNA]</scope>
    <source>
        <strain evidence="5 6">0710</strain>
    </source>
</reference>
<organism evidence="5 6">
    <name type="scientific">Auxenochlorella protothecoides</name>
    <name type="common">Green microalga</name>
    <name type="synonym">Chlorella protothecoides</name>
    <dbReference type="NCBI Taxonomy" id="3075"/>
    <lineage>
        <taxon>Eukaryota</taxon>
        <taxon>Viridiplantae</taxon>
        <taxon>Chlorophyta</taxon>
        <taxon>core chlorophytes</taxon>
        <taxon>Trebouxiophyceae</taxon>
        <taxon>Chlorellales</taxon>
        <taxon>Chlorellaceae</taxon>
        <taxon>Auxenochlorella</taxon>
    </lineage>
</organism>
<dbReference type="PROSITE" id="PS50014">
    <property type="entry name" value="BROMODOMAIN_2"/>
    <property type="match status" value="1"/>
</dbReference>
<dbReference type="STRING" id="3075.A0A087SU14"/>
<gene>
    <name evidence="5" type="ORF">F751_1594</name>
</gene>
<feature type="domain" description="Bromo" evidence="4">
    <location>
        <begin position="126"/>
        <end position="188"/>
    </location>
</feature>
<dbReference type="SUPFAM" id="SSF47370">
    <property type="entry name" value="Bromodomain"/>
    <property type="match status" value="1"/>
</dbReference>
<dbReference type="SMART" id="SM00297">
    <property type="entry name" value="BROMO"/>
    <property type="match status" value="1"/>
</dbReference>
<evidence type="ECO:0000313" key="6">
    <source>
        <dbReference type="Proteomes" id="UP000028924"/>
    </source>
</evidence>
<evidence type="ECO:0000256" key="1">
    <source>
        <dbReference type="ARBA" id="ARBA00023117"/>
    </source>
</evidence>
<dbReference type="Pfam" id="PF00439">
    <property type="entry name" value="Bromodomain"/>
    <property type="match status" value="1"/>
</dbReference>
<protein>
    <submittedName>
        <fullName evidence="5">Bromodomain-containing protein 9</fullName>
    </submittedName>
</protein>